<dbReference type="EMBL" id="LR593886">
    <property type="protein sequence ID" value="VTR97847.1"/>
    <property type="molecule type" value="Genomic_DNA"/>
</dbReference>
<dbReference type="Proteomes" id="UP000464178">
    <property type="component" value="Chromosome"/>
</dbReference>
<accession>A0A6P2DAD4</accession>
<evidence type="ECO:0008006" key="3">
    <source>
        <dbReference type="Google" id="ProtNLM"/>
    </source>
</evidence>
<dbReference type="KEGG" id="gms:SOIL9_05120"/>
<keyword evidence="2" id="KW-1185">Reference proteome</keyword>
<proteinExistence type="predicted"/>
<name>A0A6P2DAD4_9BACT</name>
<evidence type="ECO:0000313" key="1">
    <source>
        <dbReference type="EMBL" id="VTR97847.1"/>
    </source>
</evidence>
<dbReference type="AlphaFoldDB" id="A0A6P2DAD4"/>
<protein>
    <recommendedName>
        <fullName evidence="3">Helix-turn-helix domain-containing protein</fullName>
    </recommendedName>
</protein>
<organism evidence="1 2">
    <name type="scientific">Gemmata massiliana</name>
    <dbReference type="NCBI Taxonomy" id="1210884"/>
    <lineage>
        <taxon>Bacteria</taxon>
        <taxon>Pseudomonadati</taxon>
        <taxon>Planctomycetota</taxon>
        <taxon>Planctomycetia</taxon>
        <taxon>Gemmatales</taxon>
        <taxon>Gemmataceae</taxon>
        <taxon>Gemmata</taxon>
    </lineage>
</organism>
<evidence type="ECO:0000313" key="2">
    <source>
        <dbReference type="Proteomes" id="UP000464178"/>
    </source>
</evidence>
<dbReference type="RefSeq" id="WP_162671387.1">
    <property type="nucleotide sequence ID" value="NZ_LR593886.1"/>
</dbReference>
<gene>
    <name evidence="1" type="ORF">SOIL9_05120</name>
</gene>
<reference evidence="1 2" key="1">
    <citation type="submission" date="2019-05" db="EMBL/GenBank/DDBJ databases">
        <authorList>
            <consortium name="Science for Life Laboratories"/>
        </authorList>
    </citation>
    <scope>NUCLEOTIDE SEQUENCE [LARGE SCALE GENOMIC DNA]</scope>
    <source>
        <strain evidence="1">Soil9</strain>
    </source>
</reference>
<sequence>MSQQITPEPIDPAALALLADGSMTVRQAAEWSGISRSELFALMHGGHVEWFRRGKNNLIPRRSLNEYLARLYAAHRVAPIRKPSPRRAAGAGTRTVARD</sequence>